<accession>A0A6N9H7U2</accession>
<organism evidence="1 2">
    <name type="scientific">Brevibacterium rongguiense</name>
    <dbReference type="NCBI Taxonomy" id="2695267"/>
    <lineage>
        <taxon>Bacteria</taxon>
        <taxon>Bacillati</taxon>
        <taxon>Actinomycetota</taxon>
        <taxon>Actinomycetes</taxon>
        <taxon>Micrococcales</taxon>
        <taxon>Brevibacteriaceae</taxon>
        <taxon>Brevibacterium</taxon>
    </lineage>
</organism>
<dbReference type="RefSeq" id="WP_160953066.1">
    <property type="nucleotide sequence ID" value="NZ_WWEQ01000021.1"/>
</dbReference>
<proteinExistence type="predicted"/>
<keyword evidence="2" id="KW-1185">Reference proteome</keyword>
<comment type="caution">
    <text evidence="1">The sequence shown here is derived from an EMBL/GenBank/DDBJ whole genome shotgun (WGS) entry which is preliminary data.</text>
</comment>
<gene>
    <name evidence="1" type="ORF">GSY69_06535</name>
</gene>
<reference evidence="1 2" key="1">
    <citation type="submission" date="2020-01" db="EMBL/GenBank/DDBJ databases">
        <authorList>
            <person name="Deng T."/>
        </authorList>
    </citation>
    <scope>NUCLEOTIDE SEQUENCE [LARGE SCALE GENOMIC DNA]</scope>
    <source>
        <strain evidence="1 2">5221</strain>
    </source>
</reference>
<dbReference type="AlphaFoldDB" id="A0A6N9H7U2"/>
<protein>
    <submittedName>
        <fullName evidence="1">DUF2505 family protein</fullName>
    </submittedName>
</protein>
<dbReference type="EMBL" id="WWEQ01000021">
    <property type="protein sequence ID" value="MYM19634.1"/>
    <property type="molecule type" value="Genomic_DNA"/>
</dbReference>
<dbReference type="Pfam" id="PF10698">
    <property type="entry name" value="DUF2505"/>
    <property type="match status" value="1"/>
</dbReference>
<dbReference type="InterPro" id="IPR019639">
    <property type="entry name" value="DUF2505"/>
</dbReference>
<evidence type="ECO:0000313" key="1">
    <source>
        <dbReference type="EMBL" id="MYM19634.1"/>
    </source>
</evidence>
<dbReference type="Proteomes" id="UP000469215">
    <property type="component" value="Unassembled WGS sequence"/>
</dbReference>
<name>A0A6N9H7U2_9MICO</name>
<evidence type="ECO:0000313" key="2">
    <source>
        <dbReference type="Proteomes" id="UP000469215"/>
    </source>
</evidence>
<sequence length="152" mass="15457">MRSIDFTTQIPQSPAEFLAAMARPEAWDGDASRVEGTPEAGLDIRASAPLDAEDVPAVAARLLPAGAAVQLRVRTSPASAQPVSADIDAQVPGAPVTMAARLEVSGGAGGSEVVAHADVTSTAPLIGPMIEAAVAPSVEKILRQSIEDIAQL</sequence>